<evidence type="ECO:0000256" key="6">
    <source>
        <dbReference type="ARBA" id="ARBA00022917"/>
    </source>
</evidence>
<accession>W4VQJ2</accession>
<proteinExistence type="inferred from homology"/>
<organism evidence="9 10">
    <name type="scientific">Gracilibacillus boraciitolerans JCM 21714</name>
    <dbReference type="NCBI Taxonomy" id="1298598"/>
    <lineage>
        <taxon>Bacteria</taxon>
        <taxon>Bacillati</taxon>
        <taxon>Bacillota</taxon>
        <taxon>Bacilli</taxon>
        <taxon>Bacillales</taxon>
        <taxon>Bacillaceae</taxon>
        <taxon>Gracilibacillus</taxon>
    </lineage>
</organism>
<dbReference type="SUPFAM" id="SSF50677">
    <property type="entry name" value="ValRS/IleRS/LeuRS editing domain"/>
    <property type="match status" value="1"/>
</dbReference>
<evidence type="ECO:0000256" key="4">
    <source>
        <dbReference type="ARBA" id="ARBA00022741"/>
    </source>
</evidence>
<evidence type="ECO:0000256" key="7">
    <source>
        <dbReference type="ARBA" id="ARBA00023146"/>
    </source>
</evidence>
<evidence type="ECO:0000313" key="10">
    <source>
        <dbReference type="Proteomes" id="UP000019102"/>
    </source>
</evidence>
<dbReference type="eggNOG" id="COG0495">
    <property type="taxonomic scope" value="Bacteria"/>
</dbReference>
<feature type="domain" description="Leucyl-tRNA synthetase editing" evidence="8">
    <location>
        <begin position="1"/>
        <end position="63"/>
    </location>
</feature>
<dbReference type="GO" id="GO:0006429">
    <property type="term" value="P:leucyl-tRNA aminoacylation"/>
    <property type="evidence" value="ECO:0007669"/>
    <property type="project" value="InterPro"/>
</dbReference>
<dbReference type="Pfam" id="PF13603">
    <property type="entry name" value="tRNA-synt_1_2"/>
    <property type="match status" value="1"/>
</dbReference>
<keyword evidence="7 9" id="KW-0030">Aminoacyl-tRNA synthetase</keyword>
<sequence>MAVPAHDERDYEFARKFQLEIITVVDGGNVESEAYTGDGPHINSEFLNGLNKDEGISKAISWLEENNLGKRQVTYRLRDWLFSRQRYWGGEPIPIIHWEDGTMSAVSEDELPIVLPKTTEIKPSGTGESPLANIEGWIHVVDPVSGMKGRRETNTMPQWQGAAGISCDILTLTMQKNWLITIY</sequence>
<evidence type="ECO:0000259" key="8">
    <source>
        <dbReference type="Pfam" id="PF13603"/>
    </source>
</evidence>
<comment type="caution">
    <text evidence="9">The sequence shown here is derived from an EMBL/GenBank/DDBJ whole genome shotgun (WGS) entry which is preliminary data.</text>
</comment>
<dbReference type="AlphaFoldDB" id="W4VQJ2"/>
<keyword evidence="3" id="KW-0436">Ligase</keyword>
<dbReference type="GO" id="GO:0005829">
    <property type="term" value="C:cytosol"/>
    <property type="evidence" value="ECO:0007669"/>
    <property type="project" value="TreeGrafter"/>
</dbReference>
<dbReference type="Proteomes" id="UP000019102">
    <property type="component" value="Unassembled WGS sequence"/>
</dbReference>
<name>W4VQJ2_9BACI</name>
<keyword evidence="6" id="KW-0648">Protein biosynthesis</keyword>
<dbReference type="InterPro" id="IPR014729">
    <property type="entry name" value="Rossmann-like_a/b/a_fold"/>
</dbReference>
<evidence type="ECO:0000313" key="9">
    <source>
        <dbReference type="EMBL" id="GAE95486.1"/>
    </source>
</evidence>
<dbReference type="GO" id="GO:0002161">
    <property type="term" value="F:aminoacyl-tRNA deacylase activity"/>
    <property type="evidence" value="ECO:0007669"/>
    <property type="project" value="InterPro"/>
</dbReference>
<dbReference type="EMBL" id="BAVS01000069">
    <property type="protein sequence ID" value="GAE95486.1"/>
    <property type="molecule type" value="Genomic_DNA"/>
</dbReference>
<dbReference type="SUPFAM" id="SSF52374">
    <property type="entry name" value="Nucleotidylyl transferase"/>
    <property type="match status" value="1"/>
</dbReference>
<comment type="similarity">
    <text evidence="1">Belongs to the class-I aminoacyl-tRNA synthetase family.</text>
</comment>
<protein>
    <recommendedName>
        <fullName evidence="2">leucine--tRNA ligase</fullName>
        <ecNumber evidence="2">6.1.1.4</ecNumber>
    </recommendedName>
</protein>
<dbReference type="PANTHER" id="PTHR43740">
    <property type="entry name" value="LEUCYL-TRNA SYNTHETASE"/>
    <property type="match status" value="1"/>
</dbReference>
<dbReference type="InterPro" id="IPR025709">
    <property type="entry name" value="Leu_tRNA-synth_edit"/>
</dbReference>
<evidence type="ECO:0000256" key="3">
    <source>
        <dbReference type="ARBA" id="ARBA00022598"/>
    </source>
</evidence>
<reference evidence="9 10" key="1">
    <citation type="journal article" date="2014" name="Genome Announc.">
        <title>Draft Genome Sequence of the Boron-Tolerant and Moderately Halotolerant Bacterium Gracilibacillus boraciitolerans JCM 21714T.</title>
        <authorList>
            <person name="Ahmed I."/>
            <person name="Oshima K."/>
            <person name="Suda W."/>
            <person name="Kitamura K."/>
            <person name="Iida T."/>
            <person name="Ohmori Y."/>
            <person name="Fujiwara T."/>
            <person name="Hattori M."/>
            <person name="Ohkuma M."/>
        </authorList>
    </citation>
    <scope>NUCLEOTIDE SEQUENCE [LARGE SCALE GENOMIC DNA]</scope>
    <source>
        <strain evidence="9 10">JCM 21714</strain>
    </source>
</reference>
<dbReference type="Gene3D" id="3.40.50.620">
    <property type="entry name" value="HUPs"/>
    <property type="match status" value="1"/>
</dbReference>
<dbReference type="EC" id="6.1.1.4" evidence="2"/>
<dbReference type="PANTHER" id="PTHR43740:SF2">
    <property type="entry name" value="LEUCINE--TRNA LIGASE, MITOCHONDRIAL"/>
    <property type="match status" value="1"/>
</dbReference>
<dbReference type="InterPro" id="IPR009008">
    <property type="entry name" value="Val/Leu/Ile-tRNA-synth_edit"/>
</dbReference>
<dbReference type="InterPro" id="IPR002302">
    <property type="entry name" value="Leu-tRNA-ligase"/>
</dbReference>
<keyword evidence="4" id="KW-0547">Nucleotide-binding</keyword>
<dbReference type="GO" id="GO:0004823">
    <property type="term" value="F:leucine-tRNA ligase activity"/>
    <property type="evidence" value="ECO:0007669"/>
    <property type="project" value="UniProtKB-EC"/>
</dbReference>
<evidence type="ECO:0000256" key="5">
    <source>
        <dbReference type="ARBA" id="ARBA00022840"/>
    </source>
</evidence>
<evidence type="ECO:0000256" key="1">
    <source>
        <dbReference type="ARBA" id="ARBA00005594"/>
    </source>
</evidence>
<keyword evidence="5" id="KW-0067">ATP-binding</keyword>
<dbReference type="GO" id="GO:0005524">
    <property type="term" value="F:ATP binding"/>
    <property type="evidence" value="ECO:0007669"/>
    <property type="project" value="UniProtKB-KW"/>
</dbReference>
<gene>
    <name evidence="9" type="ORF">JCM21714_4752</name>
</gene>
<keyword evidence="10" id="KW-1185">Reference proteome</keyword>
<evidence type="ECO:0000256" key="2">
    <source>
        <dbReference type="ARBA" id="ARBA00013164"/>
    </source>
</evidence>
<dbReference type="STRING" id="1298598.JCM21714_4752"/>